<reference evidence="3" key="1">
    <citation type="submission" date="2017-06" db="EMBL/GenBank/DDBJ databases">
        <authorList>
            <person name="Varghese N."/>
            <person name="Submissions S."/>
        </authorList>
    </citation>
    <scope>NUCLEOTIDE SEQUENCE [LARGE SCALE GENOMIC DNA]</scope>
    <source>
        <strain evidence="3">NKM1</strain>
    </source>
</reference>
<keyword evidence="1" id="KW-0732">Signal</keyword>
<evidence type="ECO:0000256" key="1">
    <source>
        <dbReference type="SAM" id="SignalP"/>
    </source>
</evidence>
<feature type="signal peptide" evidence="1">
    <location>
        <begin position="1"/>
        <end position="24"/>
    </location>
</feature>
<keyword evidence="3" id="KW-1185">Reference proteome</keyword>
<dbReference type="Proteomes" id="UP000198432">
    <property type="component" value="Unassembled WGS sequence"/>
</dbReference>
<gene>
    <name evidence="2" type="ORF">SAMN06296052_1179</name>
</gene>
<evidence type="ECO:0000313" key="2">
    <source>
        <dbReference type="EMBL" id="SNS91796.1"/>
    </source>
</evidence>
<protein>
    <submittedName>
        <fullName evidence="2">Uncharacterized protein</fullName>
    </submittedName>
</protein>
<organism evidence="2 3">
    <name type="scientific">Pontibacter ummariensis</name>
    <dbReference type="NCBI Taxonomy" id="1610492"/>
    <lineage>
        <taxon>Bacteria</taxon>
        <taxon>Pseudomonadati</taxon>
        <taxon>Bacteroidota</taxon>
        <taxon>Cytophagia</taxon>
        <taxon>Cytophagales</taxon>
        <taxon>Hymenobacteraceae</taxon>
        <taxon>Pontibacter</taxon>
    </lineage>
</organism>
<proteinExistence type="predicted"/>
<dbReference type="OrthoDB" id="9973937at2"/>
<feature type="chain" id="PRO_5012444283" evidence="1">
    <location>
        <begin position="25"/>
        <end position="97"/>
    </location>
</feature>
<dbReference type="RefSeq" id="WP_089320460.1">
    <property type="nucleotide sequence ID" value="NZ_FZOQ01000017.1"/>
</dbReference>
<sequence length="97" mass="10379">MKRFKVNAMAIVAVVVAAGTVAFKAPVAQEWVFTGSDINQVKTASFYSLSAVPEGCEDSASLPCSILSEATSQSQLQSYLNSRTTEQIMDEAVGQRD</sequence>
<dbReference type="EMBL" id="FZOQ01000017">
    <property type="protein sequence ID" value="SNS91796.1"/>
    <property type="molecule type" value="Genomic_DNA"/>
</dbReference>
<dbReference type="AlphaFoldDB" id="A0A239IDF3"/>
<evidence type="ECO:0000313" key="3">
    <source>
        <dbReference type="Proteomes" id="UP000198432"/>
    </source>
</evidence>
<accession>A0A239IDF3</accession>
<name>A0A239IDF3_9BACT</name>